<dbReference type="OrthoDB" id="120315at2"/>
<organism evidence="1 2">
    <name type="scientific">Isoalcanivorax pacificus W11-5</name>
    <dbReference type="NCBI Taxonomy" id="391936"/>
    <lineage>
        <taxon>Bacteria</taxon>
        <taxon>Pseudomonadati</taxon>
        <taxon>Pseudomonadota</taxon>
        <taxon>Gammaproteobacteria</taxon>
        <taxon>Oceanospirillales</taxon>
        <taxon>Alcanivoracaceae</taxon>
        <taxon>Isoalcanivorax</taxon>
    </lineage>
</organism>
<sequence>MSLRLHVLIQCPDDNSARMLADYLLEDTRPLLDDDVEPGYEALYSSIEELAYPDEVEADGTQVMACWDGNDEIQFSSLRPLLKIDGFTLVLGYEFPDYADHEDGGYFWIYKDGRFVDLPQRTPPSGLDKDTVERVFKGLWRV</sequence>
<dbReference type="RefSeq" id="WP_008737148.1">
    <property type="nucleotide sequence ID" value="NZ_CP004387.1"/>
</dbReference>
<evidence type="ECO:0000313" key="1">
    <source>
        <dbReference type="EMBL" id="AJD48639.1"/>
    </source>
</evidence>
<dbReference type="EMBL" id="CP004387">
    <property type="protein sequence ID" value="AJD48639.1"/>
    <property type="molecule type" value="Genomic_DNA"/>
</dbReference>
<name>A0A0B4XK33_9GAMM</name>
<gene>
    <name evidence="1" type="ORF">S7S_11135</name>
</gene>
<accession>A0A0B4XK33</accession>
<evidence type="ECO:0000313" key="2">
    <source>
        <dbReference type="Proteomes" id="UP000006764"/>
    </source>
</evidence>
<dbReference type="KEGG" id="apac:S7S_11135"/>
<proteinExistence type="predicted"/>
<keyword evidence="2" id="KW-1185">Reference proteome</keyword>
<reference evidence="1 2" key="1">
    <citation type="journal article" date="2012" name="J. Bacteriol.">
        <title>Genome sequence of an alkane-degrading bacterium, Alcanivorax pacificus type strain W11-5, isolated from deep sea sediment.</title>
        <authorList>
            <person name="Lai Q."/>
            <person name="Shao Z."/>
        </authorList>
    </citation>
    <scope>NUCLEOTIDE SEQUENCE [LARGE SCALE GENOMIC DNA]</scope>
    <source>
        <strain evidence="1 2">W11-5</strain>
    </source>
</reference>
<dbReference type="Proteomes" id="UP000006764">
    <property type="component" value="Chromosome"/>
</dbReference>
<dbReference type="HOGENOM" id="CLU_1811709_0_0_6"/>
<protein>
    <submittedName>
        <fullName evidence="1">Uncharacterized protein</fullName>
    </submittedName>
</protein>
<dbReference type="AlphaFoldDB" id="A0A0B4XK33"/>